<comment type="similarity">
    <text evidence="1">Belongs to the proteasome inhibitor PI31 family.</text>
</comment>
<protein>
    <submittedName>
        <fullName evidence="4">Putative proteasome inhibitor</fullName>
    </submittedName>
</protein>
<dbReference type="AlphaFoldDB" id="A0A2Z7D3K5"/>
<feature type="domain" description="PI31 proteasome regulator N-terminal" evidence="3">
    <location>
        <begin position="15"/>
        <end position="157"/>
    </location>
</feature>
<dbReference type="PANTHER" id="PTHR13266">
    <property type="entry name" value="PROTEASOME INHIBITOR"/>
    <property type="match status" value="1"/>
</dbReference>
<organism evidence="4 5">
    <name type="scientific">Dorcoceras hygrometricum</name>
    <dbReference type="NCBI Taxonomy" id="472368"/>
    <lineage>
        <taxon>Eukaryota</taxon>
        <taxon>Viridiplantae</taxon>
        <taxon>Streptophyta</taxon>
        <taxon>Embryophyta</taxon>
        <taxon>Tracheophyta</taxon>
        <taxon>Spermatophyta</taxon>
        <taxon>Magnoliopsida</taxon>
        <taxon>eudicotyledons</taxon>
        <taxon>Gunneridae</taxon>
        <taxon>Pentapetalae</taxon>
        <taxon>asterids</taxon>
        <taxon>lamiids</taxon>
        <taxon>Lamiales</taxon>
        <taxon>Gesneriaceae</taxon>
        <taxon>Didymocarpoideae</taxon>
        <taxon>Trichosporeae</taxon>
        <taxon>Loxocarpinae</taxon>
        <taxon>Dorcoceras</taxon>
    </lineage>
</organism>
<keyword evidence="2 4" id="KW-0647">Proteasome</keyword>
<accession>A0A2Z7D3K5</accession>
<dbReference type="GO" id="GO:0000502">
    <property type="term" value="C:proteasome complex"/>
    <property type="evidence" value="ECO:0007669"/>
    <property type="project" value="UniProtKB-KW"/>
</dbReference>
<dbReference type="Proteomes" id="UP000250235">
    <property type="component" value="Unassembled WGS sequence"/>
</dbReference>
<dbReference type="GO" id="GO:0004866">
    <property type="term" value="F:endopeptidase inhibitor activity"/>
    <property type="evidence" value="ECO:0007669"/>
    <property type="project" value="InterPro"/>
</dbReference>
<dbReference type="EMBL" id="KQ991570">
    <property type="protein sequence ID" value="KZV51746.1"/>
    <property type="molecule type" value="Genomic_DNA"/>
</dbReference>
<evidence type="ECO:0000313" key="4">
    <source>
        <dbReference type="EMBL" id="KZV51746.1"/>
    </source>
</evidence>
<proteinExistence type="inferred from homology"/>
<dbReference type="InterPro" id="IPR021625">
    <property type="entry name" value="PI31_Prot_N"/>
</dbReference>
<reference evidence="4 5" key="1">
    <citation type="journal article" date="2015" name="Proc. Natl. Acad. Sci. U.S.A.">
        <title>The resurrection genome of Boea hygrometrica: A blueprint for survival of dehydration.</title>
        <authorList>
            <person name="Xiao L."/>
            <person name="Yang G."/>
            <person name="Zhang L."/>
            <person name="Yang X."/>
            <person name="Zhao S."/>
            <person name="Ji Z."/>
            <person name="Zhou Q."/>
            <person name="Hu M."/>
            <person name="Wang Y."/>
            <person name="Chen M."/>
            <person name="Xu Y."/>
            <person name="Jin H."/>
            <person name="Xiao X."/>
            <person name="Hu G."/>
            <person name="Bao F."/>
            <person name="Hu Y."/>
            <person name="Wan P."/>
            <person name="Li L."/>
            <person name="Deng X."/>
            <person name="Kuang T."/>
            <person name="Xiang C."/>
            <person name="Zhu J.K."/>
            <person name="Oliver M.J."/>
            <person name="He Y."/>
        </authorList>
    </citation>
    <scope>NUCLEOTIDE SEQUENCE [LARGE SCALE GENOMIC DNA]</scope>
    <source>
        <strain evidence="5">cv. XS01</strain>
    </source>
</reference>
<dbReference type="PANTHER" id="PTHR13266:SF1">
    <property type="entry name" value="PROTEASOME INHIBITOR PI31 SUBUNIT"/>
    <property type="match status" value="1"/>
</dbReference>
<gene>
    <name evidence="4" type="ORF">F511_11434</name>
</gene>
<keyword evidence="5" id="KW-1185">Reference proteome</keyword>
<evidence type="ECO:0000313" key="5">
    <source>
        <dbReference type="Proteomes" id="UP000250235"/>
    </source>
</evidence>
<evidence type="ECO:0000256" key="2">
    <source>
        <dbReference type="ARBA" id="ARBA00022942"/>
    </source>
</evidence>
<dbReference type="OrthoDB" id="754109at2759"/>
<dbReference type="Gene3D" id="3.40.1000.30">
    <property type="match status" value="1"/>
</dbReference>
<evidence type="ECO:0000256" key="1">
    <source>
        <dbReference type="ARBA" id="ARBA00006405"/>
    </source>
</evidence>
<dbReference type="Pfam" id="PF11566">
    <property type="entry name" value="PI31_Prot_N"/>
    <property type="match status" value="1"/>
</dbReference>
<name>A0A2Z7D3K5_9LAMI</name>
<evidence type="ECO:0000259" key="3">
    <source>
        <dbReference type="Pfam" id="PF11566"/>
    </source>
</evidence>
<dbReference type="GO" id="GO:0043161">
    <property type="term" value="P:proteasome-mediated ubiquitin-dependent protein catabolic process"/>
    <property type="evidence" value="ECO:0007669"/>
    <property type="project" value="InterPro"/>
</dbReference>
<dbReference type="InterPro" id="IPR045128">
    <property type="entry name" value="PI31-like"/>
</dbReference>
<sequence length="295" mass="33016">MASEKSVMLVIRASRPSFQNCHDKVAFAVHAAFMAAGYILHLKGFPVFRDDVLTTCQVAAEVGIEGWNAISRCYGFVYSHPRQGSKRVRVRGFVLDDTLSFDVLKEGDSEESSHHLDVNTMEYVENEGRGTNYASHFKNLARLVDKVNRELLRKLDGSSTSATAAMNRLDLSTTAPNRSGGFRFGNDFRNAYPPLGFPPPPPFFPPPFIQVIFPGPPIHWHFDGRPEPPRTMLHGNNITVDARPAPKFQTQQRYSKVFANLGVICKCCNGEVDGNCRDSWDGICSDLRCLPWKLH</sequence>
<dbReference type="GO" id="GO:0070628">
    <property type="term" value="F:proteasome binding"/>
    <property type="evidence" value="ECO:0007669"/>
    <property type="project" value="InterPro"/>
</dbReference>